<feature type="transmembrane region" description="Helical" evidence="6">
    <location>
        <begin position="406"/>
        <end position="431"/>
    </location>
</feature>
<dbReference type="PANTHER" id="PTHR30287">
    <property type="entry name" value="MEMBRANE COMPONENT OF PREDICTED ABC SUPERFAMILY METABOLITE UPTAKE TRANSPORTER"/>
    <property type="match status" value="1"/>
</dbReference>
<evidence type="ECO:0000256" key="4">
    <source>
        <dbReference type="ARBA" id="ARBA00022989"/>
    </source>
</evidence>
<feature type="transmembrane region" description="Helical" evidence="6">
    <location>
        <begin position="775"/>
        <end position="801"/>
    </location>
</feature>
<organism evidence="9 10">
    <name type="scientific">Proteus penneri</name>
    <dbReference type="NCBI Taxonomy" id="102862"/>
    <lineage>
        <taxon>Bacteria</taxon>
        <taxon>Pseudomonadati</taxon>
        <taxon>Pseudomonadota</taxon>
        <taxon>Gammaproteobacteria</taxon>
        <taxon>Enterobacterales</taxon>
        <taxon>Morganellaceae</taxon>
        <taxon>Proteus</taxon>
    </lineage>
</organism>
<dbReference type="Proteomes" id="UP000183920">
    <property type="component" value="Unassembled WGS sequence"/>
</dbReference>
<dbReference type="AlphaFoldDB" id="A0A0G4QI20"/>
<evidence type="ECO:0000256" key="5">
    <source>
        <dbReference type="ARBA" id="ARBA00023136"/>
    </source>
</evidence>
<comment type="subcellular location">
    <subcellularLocation>
        <location evidence="1">Cell membrane</location>
        <topology evidence="1">Multi-pass membrane protein</topology>
    </subcellularLocation>
</comment>
<gene>
    <name evidence="9" type="ORF">BN1804_03424</name>
</gene>
<dbReference type="EMBL" id="CVRY01000008">
    <property type="protein sequence ID" value="CRL65274.1"/>
    <property type="molecule type" value="Genomic_DNA"/>
</dbReference>
<evidence type="ECO:0000313" key="10">
    <source>
        <dbReference type="Proteomes" id="UP000183920"/>
    </source>
</evidence>
<feature type="domain" description="ABC3 transporter permease C-terminal" evidence="7">
    <location>
        <begin position="691"/>
        <end position="799"/>
    </location>
</feature>
<dbReference type="GO" id="GO:0005886">
    <property type="term" value="C:plasma membrane"/>
    <property type="evidence" value="ECO:0007669"/>
    <property type="project" value="UniProtKB-SubCell"/>
</dbReference>
<evidence type="ECO:0000256" key="6">
    <source>
        <dbReference type="SAM" id="Phobius"/>
    </source>
</evidence>
<dbReference type="InterPro" id="IPR025857">
    <property type="entry name" value="MacB_PCD"/>
</dbReference>
<dbReference type="PANTHER" id="PTHR30287:SF1">
    <property type="entry name" value="INNER MEMBRANE PROTEIN"/>
    <property type="match status" value="1"/>
</dbReference>
<reference evidence="10" key="1">
    <citation type="submission" date="2015-06" db="EMBL/GenBank/DDBJ databases">
        <authorList>
            <person name="Urmite Genomes"/>
        </authorList>
    </citation>
    <scope>NUCLEOTIDE SEQUENCE [LARGE SCALE GENOMIC DNA]</scope>
    <source>
        <strain evidence="10">CSUR P1867</strain>
    </source>
</reference>
<feature type="transmembrane region" description="Helical" evidence="6">
    <location>
        <begin position="452"/>
        <end position="475"/>
    </location>
</feature>
<keyword evidence="3 6" id="KW-0812">Transmembrane</keyword>
<dbReference type="Pfam" id="PF02687">
    <property type="entry name" value="FtsX"/>
    <property type="match status" value="2"/>
</dbReference>
<name>A0A0G4QI20_9GAMM</name>
<dbReference type="InterPro" id="IPR049727">
    <property type="entry name" value="YbbP"/>
</dbReference>
<feature type="transmembrane region" description="Helical" evidence="6">
    <location>
        <begin position="736"/>
        <end position="755"/>
    </location>
</feature>
<feature type="transmembrane region" description="Helical" evidence="6">
    <location>
        <begin position="688"/>
        <end position="706"/>
    </location>
</feature>
<evidence type="ECO:0000256" key="3">
    <source>
        <dbReference type="ARBA" id="ARBA00022692"/>
    </source>
</evidence>
<evidence type="ECO:0000313" key="9">
    <source>
        <dbReference type="EMBL" id="CRL65274.1"/>
    </source>
</evidence>
<evidence type="ECO:0000259" key="8">
    <source>
        <dbReference type="Pfam" id="PF12704"/>
    </source>
</evidence>
<accession>A0A0G4QI20</accession>
<dbReference type="PROSITE" id="PS51257">
    <property type="entry name" value="PROKAR_LIPOPROTEIN"/>
    <property type="match status" value="1"/>
</dbReference>
<feature type="transmembrane region" description="Helical" evidence="6">
    <location>
        <begin position="297"/>
        <end position="324"/>
    </location>
</feature>
<dbReference type="InterPro" id="IPR003838">
    <property type="entry name" value="ABC3_permease_C"/>
</dbReference>
<feature type="transmembrane region" description="Helical" evidence="6">
    <location>
        <begin position="245"/>
        <end position="266"/>
    </location>
</feature>
<evidence type="ECO:0000256" key="2">
    <source>
        <dbReference type="ARBA" id="ARBA00022475"/>
    </source>
</evidence>
<keyword evidence="4 6" id="KW-1133">Transmembrane helix</keyword>
<feature type="transmembrane region" description="Helical" evidence="6">
    <location>
        <begin position="336"/>
        <end position="359"/>
    </location>
</feature>
<feature type="transmembrane region" description="Helical" evidence="6">
    <location>
        <begin position="380"/>
        <end position="400"/>
    </location>
</feature>
<proteinExistence type="predicted"/>
<sequence>MIWRWFWREWRSPALLIVWLSLALAVACVLALGRIGDRIDKSIYAQSRDLIAGDLVLRASYPVDENWLTEAKKDGLTLSRQMQFTTMSYAPEGDTPQLALVKAADKLYPLYGELETEPAGLKPEKGTALVDARLLELLDIKVGDKIDVGDASFTISGVLIQEPDSGFNPFQIAPRILINLDDVEATGAVQPGSRLTYRYMFAGNESVIDSYQQRFDPLLKPDQRWNSLKQDSGALSQSMERAKNFLLLSALLTLLLAISAVAVSMAHYCRSRHTLIAVLKTLGADKRALRKWIIGQWGVILIGAIIVGSFVGLIFETILLQILAPVLPKSLPDASFLPWGWSVGSLLLIALLTGIRPYYQLMATQPSRVLRSDTTAPIWPLRYYLPIVGLIVVGALTLFAGTGVLLWSILFGVVVIAFLLGIIGWLGLWILKQFKFRQLSARLAVTRLLRQPFQTMTQLAAFALSFMLLTLLVLIQGDLLDKWQKQLPEDSPNYFLINMSAPQVQEINALLAKHHVEPTDAFPVVLARLTQINEHNAKEWADKRDAGNNTVRRELNLTWHSELPKDNVIVEGTWPPEGNGVSLDQGVAEQLEIKLGDELTFVGDTREFKSIVTSIRHVDWENMRPNFFFIFSEEGLSNQPEKWMSSFYYNGEGGLITALNRQFPTVSVLDTGALIQQVQQILQQVSRALEIMVGLVMICGALLLVAQIQVGMTQRRIELVVYRTLGAGKSLLRRTLWAEFALLGLMAGFAAAIGAEVALSLLQISVFKFPWQPQWGMWLTVPIVAALLLSLCGSILGVRLLQDKGQYRRIQGE</sequence>
<keyword evidence="9" id="KW-0449">Lipoprotein</keyword>
<evidence type="ECO:0000259" key="7">
    <source>
        <dbReference type="Pfam" id="PF02687"/>
    </source>
</evidence>
<keyword evidence="2" id="KW-1003">Cell membrane</keyword>
<feature type="domain" description="MacB-like periplasmic core" evidence="8">
    <location>
        <begin position="19"/>
        <end position="187"/>
    </location>
</feature>
<evidence type="ECO:0000256" key="1">
    <source>
        <dbReference type="ARBA" id="ARBA00004651"/>
    </source>
</evidence>
<feature type="domain" description="ABC3 transporter permease C-terminal" evidence="7">
    <location>
        <begin position="249"/>
        <end position="366"/>
    </location>
</feature>
<keyword evidence="5 6" id="KW-0472">Membrane</keyword>
<dbReference type="NCBIfam" id="NF041854">
    <property type="entry name" value="ABC_perm_YbbP"/>
    <property type="match status" value="1"/>
</dbReference>
<protein>
    <submittedName>
        <fullName evidence="9">Outer membrane-specific lipoprotein transporter subunit LolC</fullName>
    </submittedName>
</protein>
<dbReference type="InterPro" id="IPR038766">
    <property type="entry name" value="Membrane_comp_ABC_pdt"/>
</dbReference>
<dbReference type="Pfam" id="PF12704">
    <property type="entry name" value="MacB_PCD"/>
    <property type="match status" value="1"/>
</dbReference>
<dbReference type="RefSeq" id="WP_072065096.1">
    <property type="nucleotide sequence ID" value="NZ_CVRY01000008.1"/>
</dbReference>